<evidence type="ECO:0000313" key="2">
    <source>
        <dbReference type="Proteomes" id="UP001177003"/>
    </source>
</evidence>
<name>A0AA35Z3D3_LACSI</name>
<protein>
    <submittedName>
        <fullName evidence="1">Uncharacterized protein</fullName>
    </submittedName>
</protein>
<dbReference type="AlphaFoldDB" id="A0AA35Z3D3"/>
<evidence type="ECO:0000313" key="1">
    <source>
        <dbReference type="EMBL" id="CAI9285170.1"/>
    </source>
</evidence>
<sequence length="121" mass="13367">MLDTLLKEHVANLAKANKAVEDSAQSCMQETENVDKLISDTKTFITEINTVAAKNASNANDAIVNLNDSLRKERESIEKLWADISTENSTFQTSISSSLSKFQEDLAVESKVMDKLALRTT</sequence>
<gene>
    <name evidence="1" type="ORF">LSALG_LOCUS24656</name>
</gene>
<accession>A0AA35Z3D3</accession>
<reference evidence="1" key="1">
    <citation type="submission" date="2023-04" db="EMBL/GenBank/DDBJ databases">
        <authorList>
            <person name="Vijverberg K."/>
            <person name="Xiong W."/>
            <person name="Schranz E."/>
        </authorList>
    </citation>
    <scope>NUCLEOTIDE SEQUENCE</scope>
</reference>
<keyword evidence="2" id="KW-1185">Reference proteome</keyword>
<dbReference type="Proteomes" id="UP001177003">
    <property type="component" value="Chromosome 5"/>
</dbReference>
<organism evidence="1 2">
    <name type="scientific">Lactuca saligna</name>
    <name type="common">Willowleaf lettuce</name>
    <dbReference type="NCBI Taxonomy" id="75948"/>
    <lineage>
        <taxon>Eukaryota</taxon>
        <taxon>Viridiplantae</taxon>
        <taxon>Streptophyta</taxon>
        <taxon>Embryophyta</taxon>
        <taxon>Tracheophyta</taxon>
        <taxon>Spermatophyta</taxon>
        <taxon>Magnoliopsida</taxon>
        <taxon>eudicotyledons</taxon>
        <taxon>Gunneridae</taxon>
        <taxon>Pentapetalae</taxon>
        <taxon>asterids</taxon>
        <taxon>campanulids</taxon>
        <taxon>Asterales</taxon>
        <taxon>Asteraceae</taxon>
        <taxon>Cichorioideae</taxon>
        <taxon>Cichorieae</taxon>
        <taxon>Lactucinae</taxon>
        <taxon>Lactuca</taxon>
    </lineage>
</organism>
<dbReference type="EMBL" id="OX465081">
    <property type="protein sequence ID" value="CAI9285170.1"/>
    <property type="molecule type" value="Genomic_DNA"/>
</dbReference>
<proteinExistence type="predicted"/>